<evidence type="ECO:0000313" key="1">
    <source>
        <dbReference type="EMBL" id="AZI34318.1"/>
    </source>
</evidence>
<dbReference type="EMBL" id="CP034159">
    <property type="protein sequence ID" value="AZI34318.1"/>
    <property type="molecule type" value="Genomic_DNA"/>
</dbReference>
<dbReference type="Pfam" id="PF11153">
    <property type="entry name" value="DUF2931"/>
    <property type="match status" value="1"/>
</dbReference>
<dbReference type="RefSeq" id="WP_125025954.1">
    <property type="nucleotide sequence ID" value="NZ_CP034159.1"/>
</dbReference>
<dbReference type="OrthoDB" id="5702951at2"/>
<evidence type="ECO:0000313" key="2">
    <source>
        <dbReference type="Proteomes" id="UP000270185"/>
    </source>
</evidence>
<dbReference type="AlphaFoldDB" id="A0A3G8XN56"/>
<reference evidence="2" key="1">
    <citation type="submission" date="2018-11" db="EMBL/GenBank/DDBJ databases">
        <title>Proposal to divide the Flavobacteriaceae and reorganize its genera based on Amino Acid Identity values calculated from whole genome sequences.</title>
        <authorList>
            <person name="Nicholson A.C."/>
            <person name="Gulvik C.A."/>
            <person name="Whitney A.M."/>
            <person name="Humrighouse B.W."/>
            <person name="Bell M."/>
            <person name="Holmes B."/>
            <person name="Steigerwalt A.G."/>
            <person name="Villarma A."/>
            <person name="Sheth M."/>
            <person name="Batra D."/>
            <person name="Pryor J."/>
            <person name="Bernardet J.-F."/>
            <person name="Hugo C."/>
            <person name="Kampfer P."/>
            <person name="Newman J.D."/>
            <person name="McQuiston J.R."/>
        </authorList>
    </citation>
    <scope>NUCLEOTIDE SEQUENCE [LARGE SCALE GENOMIC DNA]</scope>
    <source>
        <strain evidence="2">G0081</strain>
    </source>
</reference>
<organism evidence="1 2">
    <name type="scientific">Kaistella carnis</name>
    <dbReference type="NCBI Taxonomy" id="1241979"/>
    <lineage>
        <taxon>Bacteria</taxon>
        <taxon>Pseudomonadati</taxon>
        <taxon>Bacteroidota</taxon>
        <taxon>Flavobacteriia</taxon>
        <taxon>Flavobacteriales</taxon>
        <taxon>Weeksellaceae</taxon>
        <taxon>Chryseobacterium group</taxon>
        <taxon>Kaistella</taxon>
    </lineage>
</organism>
<gene>
    <name evidence="1" type="ORF">EIB73_14530</name>
</gene>
<keyword evidence="2" id="KW-1185">Reference proteome</keyword>
<dbReference type="KEGG" id="ccas:EIB73_14530"/>
<proteinExistence type="predicted"/>
<dbReference type="PROSITE" id="PS51257">
    <property type="entry name" value="PROKAR_LIPOPROTEIN"/>
    <property type="match status" value="1"/>
</dbReference>
<protein>
    <submittedName>
        <fullName evidence="1">DUF2931 family protein</fullName>
    </submittedName>
</protein>
<dbReference type="InterPro" id="IPR021326">
    <property type="entry name" value="DUF2931"/>
</dbReference>
<dbReference type="Proteomes" id="UP000270185">
    <property type="component" value="Chromosome"/>
</dbReference>
<accession>A0A3G8XN56</accession>
<name>A0A3G8XN56_9FLAO</name>
<sequence>MKIHTIIFFLMTLLVSCQNKSKNTMEKYEWEESTSAPLGYPIEVYRGGFSTKEGAFVSLYGGTTTGTNGWGYPSGGMSNNKKTIPDHLHVIWLSYAEDAMFEIDTDIDREKITDYFNKGYDWKTLNNSGEIRHKNYSSIVVGFAPGGVVVIWVSGSGIQKEIGRYQGKKIEIPQAEIDALDYPDKTLFEAEYRRKKFAQDNMVPLEIQVANKNKPIPFGLWDTYRKKYQWKPTFKLEDGAILDDKTTTGINYLNGEVEKFFHENFPLKTYSNNAIPKSVSFSWKDRDEIKYGAGANLNEESALAAFKEVYSDHPETVHADLEIKINIPNTFFTVTLKGNNGKEVFIKTENVEVFKR</sequence>